<dbReference type="Pfam" id="PF13407">
    <property type="entry name" value="Peripla_BP_4"/>
    <property type="match status" value="1"/>
</dbReference>
<feature type="domain" description="Periplasmic binding protein" evidence="4">
    <location>
        <begin position="49"/>
        <end position="267"/>
    </location>
</feature>
<keyword evidence="3" id="KW-0732">Signal</keyword>
<gene>
    <name evidence="5" type="ORF">JOC54_003274</name>
</gene>
<comment type="similarity">
    <text evidence="2">Belongs to the bacterial solute-binding protein 2 family.</text>
</comment>
<dbReference type="EMBL" id="JAFBCV010000011">
    <property type="protein sequence ID" value="MBM7839994.1"/>
    <property type="molecule type" value="Genomic_DNA"/>
</dbReference>
<evidence type="ECO:0000313" key="6">
    <source>
        <dbReference type="Proteomes" id="UP001179280"/>
    </source>
</evidence>
<dbReference type="InterPro" id="IPR028082">
    <property type="entry name" value="Peripla_BP_I"/>
</dbReference>
<dbReference type="SUPFAM" id="SSF53822">
    <property type="entry name" value="Periplasmic binding protein-like I"/>
    <property type="match status" value="1"/>
</dbReference>
<dbReference type="Proteomes" id="UP001179280">
    <property type="component" value="Unassembled WGS sequence"/>
</dbReference>
<name>A0ABS2SZV0_9BACI</name>
<evidence type="ECO:0000313" key="5">
    <source>
        <dbReference type="EMBL" id="MBM7839994.1"/>
    </source>
</evidence>
<evidence type="ECO:0000256" key="3">
    <source>
        <dbReference type="ARBA" id="ARBA00022729"/>
    </source>
</evidence>
<comment type="caution">
    <text evidence="5">The sequence shown here is derived from an EMBL/GenBank/DDBJ whole genome shotgun (WGS) entry which is preliminary data.</text>
</comment>
<comment type="subcellular location">
    <subcellularLocation>
        <location evidence="1">Cell envelope</location>
    </subcellularLocation>
</comment>
<evidence type="ECO:0000256" key="1">
    <source>
        <dbReference type="ARBA" id="ARBA00004196"/>
    </source>
</evidence>
<reference evidence="5" key="1">
    <citation type="submission" date="2021-01" db="EMBL/GenBank/DDBJ databases">
        <title>Genomic Encyclopedia of Type Strains, Phase IV (KMG-IV): sequencing the most valuable type-strain genomes for metagenomic binning, comparative biology and taxonomic classification.</title>
        <authorList>
            <person name="Goeker M."/>
        </authorList>
    </citation>
    <scope>NUCLEOTIDE SEQUENCE</scope>
    <source>
        <strain evidence="5">DSM 21943</strain>
    </source>
</reference>
<keyword evidence="6" id="KW-1185">Reference proteome</keyword>
<dbReference type="InterPro" id="IPR025997">
    <property type="entry name" value="SBP_2_dom"/>
</dbReference>
<organism evidence="5 6">
    <name type="scientific">Shouchella xiaoxiensis</name>
    <dbReference type="NCBI Taxonomy" id="766895"/>
    <lineage>
        <taxon>Bacteria</taxon>
        <taxon>Bacillati</taxon>
        <taxon>Bacillota</taxon>
        <taxon>Bacilli</taxon>
        <taxon>Bacillales</taxon>
        <taxon>Bacillaceae</taxon>
        <taxon>Shouchella</taxon>
    </lineage>
</organism>
<accession>A0ABS2SZV0</accession>
<evidence type="ECO:0000256" key="2">
    <source>
        <dbReference type="ARBA" id="ARBA00007639"/>
    </source>
</evidence>
<evidence type="ECO:0000259" key="4">
    <source>
        <dbReference type="Pfam" id="PF13407"/>
    </source>
</evidence>
<dbReference type="PANTHER" id="PTHR46847">
    <property type="entry name" value="D-ALLOSE-BINDING PERIPLASMIC PROTEIN-RELATED"/>
    <property type="match status" value="1"/>
</dbReference>
<sequence>MKIDKQKPRAFFLVGALFLIFLLLTISFGYETFRSTEPLSLENQYTKHVAFVSTDRGSHYWQLIERSVRSEAVMNGIYLESVGSMNVDIDEALLALDRMIATDVDGIIMQGIAGEEANQLVFKAKEMGIPVVTVHSDMPLSQRHAFIGANHFTEGEELGYKIEEQSQGEAFIGIITGSMELVDQQERLAGLQQVFADNERMHVVDIIEATHTEFAATQATYSLMRDNPQLTTLISLSELNGNGMIQGVQESMNASQPAMYVFDYLEREEFTIKGEVPEQLGKAAMEELLLILEGEKGVGLK</sequence>
<dbReference type="RefSeq" id="WP_204467385.1">
    <property type="nucleotide sequence ID" value="NZ_JAFBCV010000011.1"/>
</dbReference>
<dbReference type="Gene3D" id="3.40.50.2300">
    <property type="match status" value="2"/>
</dbReference>
<proteinExistence type="inferred from homology"/>
<dbReference type="PANTHER" id="PTHR46847:SF1">
    <property type="entry name" value="D-ALLOSE-BINDING PERIPLASMIC PROTEIN-RELATED"/>
    <property type="match status" value="1"/>
</dbReference>
<protein>
    <submittedName>
        <fullName evidence="5">Ribose transport system substrate-binding protein</fullName>
    </submittedName>
</protein>